<keyword evidence="2" id="KW-0472">Membrane</keyword>
<organism evidence="4 5">
    <name type="scientific">Streptomyces alboflavus</name>
    <dbReference type="NCBI Taxonomy" id="67267"/>
    <lineage>
        <taxon>Bacteria</taxon>
        <taxon>Bacillati</taxon>
        <taxon>Actinomycetota</taxon>
        <taxon>Actinomycetes</taxon>
        <taxon>Kitasatosporales</taxon>
        <taxon>Streptomycetaceae</taxon>
        <taxon>Streptomyces</taxon>
    </lineage>
</organism>
<evidence type="ECO:0000256" key="3">
    <source>
        <dbReference type="SAM" id="SignalP"/>
    </source>
</evidence>
<keyword evidence="2" id="KW-0812">Transmembrane</keyword>
<evidence type="ECO:0000313" key="5">
    <source>
        <dbReference type="Proteomes" id="UP000195880"/>
    </source>
</evidence>
<keyword evidence="3" id="KW-0732">Signal</keyword>
<evidence type="ECO:0000313" key="4">
    <source>
        <dbReference type="EMBL" id="ARX85489.1"/>
    </source>
</evidence>
<feature type="transmembrane region" description="Helical" evidence="2">
    <location>
        <begin position="146"/>
        <end position="165"/>
    </location>
</feature>
<keyword evidence="5" id="KW-1185">Reference proteome</keyword>
<evidence type="ECO:0000256" key="2">
    <source>
        <dbReference type="SAM" id="Phobius"/>
    </source>
</evidence>
<protein>
    <recommendedName>
        <fullName evidence="6">Gram-positive cocci surface proteins LPxTG domain-containing protein</fullName>
    </recommendedName>
</protein>
<dbReference type="EMBL" id="CP021748">
    <property type="protein sequence ID" value="ARX85489.1"/>
    <property type="molecule type" value="Genomic_DNA"/>
</dbReference>
<accession>A0A1Z1WGI4</accession>
<evidence type="ECO:0008006" key="6">
    <source>
        <dbReference type="Google" id="ProtNLM"/>
    </source>
</evidence>
<name>A0A1Z1WGI4_9ACTN</name>
<feature type="region of interest" description="Disordered" evidence="1">
    <location>
        <begin position="104"/>
        <end position="142"/>
    </location>
</feature>
<dbReference type="AlphaFoldDB" id="A0A1Z1WGI4"/>
<dbReference type="KEGG" id="salf:SMD44_04953"/>
<gene>
    <name evidence="4" type="ORF">SMD44_04953</name>
</gene>
<proteinExistence type="predicted"/>
<feature type="signal peptide" evidence="3">
    <location>
        <begin position="1"/>
        <end position="18"/>
    </location>
</feature>
<keyword evidence="2" id="KW-1133">Transmembrane helix</keyword>
<evidence type="ECO:0000256" key="1">
    <source>
        <dbReference type="SAM" id="MobiDB-lite"/>
    </source>
</evidence>
<reference evidence="4 5" key="1">
    <citation type="submission" date="2017-05" db="EMBL/GenBank/DDBJ databases">
        <title>Streptomyces alboflavus Genome sequencing and assembly.</title>
        <authorList>
            <person name="Wang Y."/>
            <person name="Du B."/>
            <person name="Ding Y."/>
            <person name="Liu H."/>
            <person name="Hou Q."/>
            <person name="Liu K."/>
            <person name="Wang C."/>
            <person name="Yao L."/>
        </authorList>
    </citation>
    <scope>NUCLEOTIDE SEQUENCE [LARGE SCALE GENOMIC DNA]</scope>
    <source>
        <strain evidence="4 5">MDJK44</strain>
    </source>
</reference>
<feature type="chain" id="PRO_5012531836" description="Gram-positive cocci surface proteins LPxTG domain-containing protein" evidence="3">
    <location>
        <begin position="19"/>
        <end position="171"/>
    </location>
</feature>
<sequence>MGAFTLTLSLAVIPSALADSALEDADGSGALTLTPSSVLPGARVKLSTVNPELDEGATVRSEAFEGPVGLKSTGKVSLEARAEVRCDAEPGTYTVRFAEPVHPGEDTKAGKLTVEAGRPADGSKCADKAEGEAGTGADGDSDTTTVVAVTAGALAVAAAGTFLVVRRRRRP</sequence>
<dbReference type="Proteomes" id="UP000195880">
    <property type="component" value="Chromosome"/>
</dbReference>